<feature type="transmembrane region" description="Helical" evidence="7">
    <location>
        <begin position="126"/>
        <end position="151"/>
    </location>
</feature>
<organism evidence="9 10">
    <name type="scientific">Aureimonas endophytica</name>
    <dbReference type="NCBI Taxonomy" id="2027858"/>
    <lineage>
        <taxon>Bacteria</taxon>
        <taxon>Pseudomonadati</taxon>
        <taxon>Pseudomonadota</taxon>
        <taxon>Alphaproteobacteria</taxon>
        <taxon>Hyphomicrobiales</taxon>
        <taxon>Aurantimonadaceae</taxon>
        <taxon>Aureimonas</taxon>
    </lineage>
</organism>
<comment type="subcellular location">
    <subcellularLocation>
        <location evidence="7">Cell inner membrane</location>
        <topology evidence="7">Multi-pass membrane protein</topology>
    </subcellularLocation>
    <subcellularLocation>
        <location evidence="1">Cell membrane</location>
        <topology evidence="1">Multi-pass membrane protein</topology>
    </subcellularLocation>
</comment>
<dbReference type="GO" id="GO:0005886">
    <property type="term" value="C:plasma membrane"/>
    <property type="evidence" value="ECO:0007669"/>
    <property type="project" value="UniProtKB-SubCell"/>
</dbReference>
<dbReference type="PANTHER" id="PTHR33778:SF1">
    <property type="entry name" value="MAGNESIUM TRANSPORTER YHID-RELATED"/>
    <property type="match status" value="1"/>
</dbReference>
<evidence type="ECO:0000256" key="3">
    <source>
        <dbReference type="ARBA" id="ARBA00022475"/>
    </source>
</evidence>
<keyword evidence="3" id="KW-1003">Cell membrane</keyword>
<reference evidence="9" key="1">
    <citation type="journal article" date="2014" name="Int. J. Syst. Evol. Microbiol.">
        <title>Complete genome sequence of Corynebacterium casei LMG S-19264T (=DSM 44701T), isolated from a smear-ripened cheese.</title>
        <authorList>
            <consortium name="US DOE Joint Genome Institute (JGI-PGF)"/>
            <person name="Walter F."/>
            <person name="Albersmeier A."/>
            <person name="Kalinowski J."/>
            <person name="Ruckert C."/>
        </authorList>
    </citation>
    <scope>NUCLEOTIDE SEQUENCE</scope>
    <source>
        <strain evidence="9">CGMCC 1.15367</strain>
    </source>
</reference>
<evidence type="ECO:0000256" key="4">
    <source>
        <dbReference type="ARBA" id="ARBA00022692"/>
    </source>
</evidence>
<evidence type="ECO:0000313" key="10">
    <source>
        <dbReference type="Proteomes" id="UP000644699"/>
    </source>
</evidence>
<dbReference type="Pfam" id="PF02308">
    <property type="entry name" value="MgtC"/>
    <property type="match status" value="1"/>
</dbReference>
<accession>A0A916ZFM1</accession>
<keyword evidence="10" id="KW-1185">Reference proteome</keyword>
<dbReference type="Proteomes" id="UP000644699">
    <property type="component" value="Unassembled WGS sequence"/>
</dbReference>
<evidence type="ECO:0000259" key="8">
    <source>
        <dbReference type="Pfam" id="PF02308"/>
    </source>
</evidence>
<dbReference type="AlphaFoldDB" id="A0A916ZFM1"/>
<keyword evidence="6 7" id="KW-0472">Membrane</keyword>
<comment type="caution">
    <text evidence="9">The sequence shown here is derived from an EMBL/GenBank/DDBJ whole genome shotgun (WGS) entry which is preliminary data.</text>
</comment>
<dbReference type="PANTHER" id="PTHR33778">
    <property type="entry name" value="PROTEIN MGTC"/>
    <property type="match status" value="1"/>
</dbReference>
<protein>
    <recommendedName>
        <fullName evidence="7">Protein MgtC</fullName>
    </recommendedName>
</protein>
<dbReference type="InterPro" id="IPR003416">
    <property type="entry name" value="MgtC/SapB/SrpB/YhiD_fam"/>
</dbReference>
<comment type="similarity">
    <text evidence="2 7">Belongs to the MgtC/SapB family.</text>
</comment>
<feature type="domain" description="MgtC/SapB/SrpB/YhiD N-terminal" evidence="8">
    <location>
        <begin position="20"/>
        <end position="146"/>
    </location>
</feature>
<dbReference type="RefSeq" id="WP_188906996.1">
    <property type="nucleotide sequence ID" value="NZ_BMIQ01000001.1"/>
</dbReference>
<feature type="transmembrane region" description="Helical" evidence="7">
    <location>
        <begin position="102"/>
        <end position="120"/>
    </location>
</feature>
<evidence type="ECO:0000256" key="6">
    <source>
        <dbReference type="ARBA" id="ARBA00023136"/>
    </source>
</evidence>
<name>A0A916ZFM1_9HYPH</name>
<evidence type="ECO:0000256" key="7">
    <source>
        <dbReference type="RuleBase" id="RU365041"/>
    </source>
</evidence>
<feature type="transmembrane region" description="Helical" evidence="7">
    <location>
        <begin position="17"/>
        <end position="33"/>
    </location>
</feature>
<evidence type="ECO:0000256" key="5">
    <source>
        <dbReference type="ARBA" id="ARBA00022989"/>
    </source>
</evidence>
<gene>
    <name evidence="9" type="ORF">GCM10011390_09120</name>
</gene>
<keyword evidence="5 7" id="KW-1133">Transmembrane helix</keyword>
<reference evidence="9" key="2">
    <citation type="submission" date="2020-09" db="EMBL/GenBank/DDBJ databases">
        <authorList>
            <person name="Sun Q."/>
            <person name="Zhou Y."/>
        </authorList>
    </citation>
    <scope>NUCLEOTIDE SEQUENCE</scope>
    <source>
        <strain evidence="9">CGMCC 1.15367</strain>
    </source>
</reference>
<feature type="transmembrane region" description="Helical" evidence="7">
    <location>
        <begin position="77"/>
        <end position="95"/>
    </location>
</feature>
<keyword evidence="7" id="KW-0997">Cell inner membrane</keyword>
<keyword evidence="4 7" id="KW-0812">Transmembrane</keyword>
<dbReference type="PRINTS" id="PR01837">
    <property type="entry name" value="MGTCSAPBPROT"/>
</dbReference>
<dbReference type="EMBL" id="BMIQ01000001">
    <property type="protein sequence ID" value="GGD92568.1"/>
    <property type="molecule type" value="Genomic_DNA"/>
</dbReference>
<sequence length="171" mass="18208">METAVPHIVSPSLWEESLRLVAALVLAGLIGIEREARAKNAGLKTHMLVGVGSCLFTLLMIILIARYQSDMVRADPVRIVSAVTSGVAFLAAGLIIHGKGRVLGLTTGASLWMAGAIGLACGLGEFGLAAVAVVATLTILGLVKLVQVWLFPNRHAAKERRTRRSYRSRAR</sequence>
<dbReference type="InterPro" id="IPR049177">
    <property type="entry name" value="MgtC_SapB_SrpB_YhiD_N"/>
</dbReference>
<evidence type="ECO:0000256" key="1">
    <source>
        <dbReference type="ARBA" id="ARBA00004651"/>
    </source>
</evidence>
<proteinExistence type="inferred from homology"/>
<evidence type="ECO:0000256" key="2">
    <source>
        <dbReference type="ARBA" id="ARBA00009298"/>
    </source>
</evidence>
<evidence type="ECO:0000313" key="9">
    <source>
        <dbReference type="EMBL" id="GGD92568.1"/>
    </source>
</evidence>
<feature type="transmembrane region" description="Helical" evidence="7">
    <location>
        <begin position="45"/>
        <end position="65"/>
    </location>
</feature>